<keyword evidence="6 9" id="KW-0472">Membrane</keyword>
<sequence>MTNQIKQPIPLPLVAKVSLLFLTILCKTSAITTEETEALLKWKASLPKQSILDTWVILPSNSSSSRASNPCQWRGITCNNASTHVIEINLAYTGLNGTIESLNFSSFPNLLRLDLKVNNLNGSIPPSIGLLNKLQFLDLSTNSLNSTLPSSLANLTDVYELDVSRNYITGGLHPSFFPTEDSNFGLKSIQNFLMQDTMVGGELPEEIGNMKSLSIIAFDSCKFYGPIPKAIGNLRNLTILRLNANGFTGEIPEAIGELPKLVDLRLFGNNLSGPLPQSLGMSSPLVIVHIFENNFTGNLPPGLCNGGELVNFTAATNSFSGPIPNFKNCSKLYRLRLEHNQLTGNLDEVFGVYPNLNYIDLSDNKLTGKLSPNWGKCKNLTKLKIATNMVSGEIPKEITHLKNLVVLDLSFNNFSGSIPENIGDLSSLSSLQLQGNHQLSGNIPPGIGKLSNLISLDLSMNKIEGSIPQQIGDCSKLQNLSLSTNRLNGSIPFGIGNLFSLQDMLDLSYNSLVGEVPSSLEKLMYLESLNLSHNHLSGQIPHSLGKMMGLVNINLSFNNLSGSLPSGGVFDKAQVEDFVNNTALCGNIEGMQRCYVSMGETRNQRKQKLVIIIVPTLLSALVFSLILFGIILWFRQHKPRKGSYYTPTTPKMEPKSPFANLWGYDGKLVYDDIIQVTENFDDKYCIGAGGSGKVYKVEMPSGEVFAVKRLNFWDSDIGIKNIKNFKSEVATLTDIRHRNIIKLYGFCSRGEHTFLVYDFIERGSLGEVLRSEEKAREVDWVKRVEIVKGVAEALCYLHHDCVPAIIHRDVTAKNVLLDVDFEAHVADFGTAKFLKFDALHSTSVAGTHGYMAPELAYTNKVTEKCDVYSFGVVSLEVVMGRHPGETLLSLQTSPEKGIEMKELLDPRLPYPQSGKLFSELASLVSIAISCVQAEPHLRPTMRTVCHLMGLLH</sequence>
<keyword evidence="7" id="KW-0325">Glycoprotein</keyword>
<dbReference type="SUPFAM" id="SSF52058">
    <property type="entry name" value="L domain-like"/>
    <property type="match status" value="1"/>
</dbReference>
<evidence type="ECO:0000313" key="13">
    <source>
        <dbReference type="Proteomes" id="UP001642487"/>
    </source>
</evidence>
<evidence type="ECO:0000256" key="2">
    <source>
        <dbReference type="ARBA" id="ARBA00022614"/>
    </source>
</evidence>
<dbReference type="PANTHER" id="PTHR48056">
    <property type="entry name" value="LRR RECEPTOR-LIKE SERINE/THREONINE-PROTEIN KINASE-RELATED"/>
    <property type="match status" value="1"/>
</dbReference>
<evidence type="ECO:0000256" key="3">
    <source>
        <dbReference type="ARBA" id="ARBA00022692"/>
    </source>
</evidence>
<dbReference type="SMART" id="SM00220">
    <property type="entry name" value="S_TKc"/>
    <property type="match status" value="1"/>
</dbReference>
<dbReference type="InterPro" id="IPR008266">
    <property type="entry name" value="Tyr_kinase_AS"/>
</dbReference>
<comment type="subcellular location">
    <subcellularLocation>
        <location evidence="1">Membrane</location>
    </subcellularLocation>
</comment>
<dbReference type="EMBL" id="OZ021744">
    <property type="protein sequence ID" value="CAK9311202.1"/>
    <property type="molecule type" value="Genomic_DNA"/>
</dbReference>
<organism evidence="12 13">
    <name type="scientific">Citrullus colocynthis</name>
    <name type="common">colocynth</name>
    <dbReference type="NCBI Taxonomy" id="252529"/>
    <lineage>
        <taxon>Eukaryota</taxon>
        <taxon>Viridiplantae</taxon>
        <taxon>Streptophyta</taxon>
        <taxon>Embryophyta</taxon>
        <taxon>Tracheophyta</taxon>
        <taxon>Spermatophyta</taxon>
        <taxon>Magnoliopsida</taxon>
        <taxon>eudicotyledons</taxon>
        <taxon>Gunneridae</taxon>
        <taxon>Pentapetalae</taxon>
        <taxon>rosids</taxon>
        <taxon>fabids</taxon>
        <taxon>Cucurbitales</taxon>
        <taxon>Cucurbitaceae</taxon>
        <taxon>Benincaseae</taxon>
        <taxon>Citrullus</taxon>
    </lineage>
</organism>
<dbReference type="InterPro" id="IPR001611">
    <property type="entry name" value="Leu-rich_rpt"/>
</dbReference>
<keyword evidence="10" id="KW-0732">Signal</keyword>
<evidence type="ECO:0000256" key="9">
    <source>
        <dbReference type="SAM" id="Phobius"/>
    </source>
</evidence>
<dbReference type="InterPro" id="IPR050647">
    <property type="entry name" value="Plant_LRR-RLKs"/>
</dbReference>
<dbReference type="InterPro" id="IPR011009">
    <property type="entry name" value="Kinase-like_dom_sf"/>
</dbReference>
<evidence type="ECO:0000256" key="1">
    <source>
        <dbReference type="ARBA" id="ARBA00004370"/>
    </source>
</evidence>
<evidence type="ECO:0000256" key="6">
    <source>
        <dbReference type="ARBA" id="ARBA00023136"/>
    </source>
</evidence>
<dbReference type="InterPro" id="IPR003591">
    <property type="entry name" value="Leu-rich_rpt_typical-subtyp"/>
</dbReference>
<dbReference type="InterPro" id="IPR013210">
    <property type="entry name" value="LRR_N_plant-typ"/>
</dbReference>
<keyword evidence="4" id="KW-0677">Repeat</keyword>
<dbReference type="Gene3D" id="1.10.510.10">
    <property type="entry name" value="Transferase(Phosphotransferase) domain 1"/>
    <property type="match status" value="1"/>
</dbReference>
<dbReference type="Proteomes" id="UP001642487">
    <property type="component" value="Chromosome 10"/>
</dbReference>
<dbReference type="SMART" id="SM00369">
    <property type="entry name" value="LRR_TYP"/>
    <property type="match status" value="5"/>
</dbReference>
<evidence type="ECO:0000256" key="4">
    <source>
        <dbReference type="ARBA" id="ARBA00022737"/>
    </source>
</evidence>
<keyword evidence="8" id="KW-0547">Nucleotide-binding</keyword>
<evidence type="ECO:0000259" key="11">
    <source>
        <dbReference type="PROSITE" id="PS50011"/>
    </source>
</evidence>
<reference evidence="12 13" key="1">
    <citation type="submission" date="2024-03" db="EMBL/GenBank/DDBJ databases">
        <authorList>
            <person name="Gkanogiannis A."/>
            <person name="Becerra Lopez-Lavalle L."/>
        </authorList>
    </citation>
    <scope>NUCLEOTIDE SEQUENCE [LARGE SCALE GENOMIC DNA]</scope>
</reference>
<evidence type="ECO:0000256" key="5">
    <source>
        <dbReference type="ARBA" id="ARBA00022989"/>
    </source>
</evidence>
<evidence type="ECO:0000313" key="12">
    <source>
        <dbReference type="EMBL" id="CAK9311202.1"/>
    </source>
</evidence>
<feature type="transmembrane region" description="Helical" evidence="9">
    <location>
        <begin position="609"/>
        <end position="634"/>
    </location>
</feature>
<feature type="binding site" evidence="8">
    <location>
        <position position="708"/>
    </location>
    <ligand>
        <name>ATP</name>
        <dbReference type="ChEBI" id="CHEBI:30616"/>
    </ligand>
</feature>
<dbReference type="PROSITE" id="PS50011">
    <property type="entry name" value="PROTEIN_KINASE_DOM"/>
    <property type="match status" value="1"/>
</dbReference>
<dbReference type="Pfam" id="PF00069">
    <property type="entry name" value="Pkinase"/>
    <property type="match status" value="1"/>
</dbReference>
<evidence type="ECO:0000256" key="10">
    <source>
        <dbReference type="SAM" id="SignalP"/>
    </source>
</evidence>
<keyword evidence="5 9" id="KW-1133">Transmembrane helix</keyword>
<dbReference type="PROSITE" id="PS00109">
    <property type="entry name" value="PROTEIN_KINASE_TYR"/>
    <property type="match status" value="1"/>
</dbReference>
<protein>
    <recommendedName>
        <fullName evidence="11">Protein kinase domain-containing protein</fullName>
    </recommendedName>
</protein>
<dbReference type="Gene3D" id="3.30.200.20">
    <property type="entry name" value="Phosphorylase Kinase, domain 1"/>
    <property type="match status" value="1"/>
</dbReference>
<keyword evidence="13" id="KW-1185">Reference proteome</keyword>
<dbReference type="Pfam" id="PF00560">
    <property type="entry name" value="LRR_1"/>
    <property type="match status" value="8"/>
</dbReference>
<evidence type="ECO:0000256" key="7">
    <source>
        <dbReference type="ARBA" id="ARBA00023180"/>
    </source>
</evidence>
<dbReference type="PANTHER" id="PTHR48056:SF88">
    <property type="entry name" value="MDIS1-INTERACTING RECEPTOR LIKE KINASE 2-LIKE"/>
    <property type="match status" value="1"/>
</dbReference>
<gene>
    <name evidence="12" type="ORF">CITCOLO1_LOCUS2852</name>
</gene>
<keyword evidence="8" id="KW-0067">ATP-binding</keyword>
<dbReference type="InterPro" id="IPR017441">
    <property type="entry name" value="Protein_kinase_ATP_BS"/>
</dbReference>
<dbReference type="SUPFAM" id="SSF56112">
    <property type="entry name" value="Protein kinase-like (PK-like)"/>
    <property type="match status" value="1"/>
</dbReference>
<evidence type="ECO:0000256" key="8">
    <source>
        <dbReference type="PROSITE-ProRule" id="PRU10141"/>
    </source>
</evidence>
<name>A0ABP0XTY0_9ROSI</name>
<dbReference type="SUPFAM" id="SSF52047">
    <property type="entry name" value="RNI-like"/>
    <property type="match status" value="1"/>
</dbReference>
<keyword evidence="3 9" id="KW-0812">Transmembrane</keyword>
<dbReference type="InterPro" id="IPR000719">
    <property type="entry name" value="Prot_kinase_dom"/>
</dbReference>
<dbReference type="InterPro" id="IPR032675">
    <property type="entry name" value="LRR_dom_sf"/>
</dbReference>
<feature type="signal peptide" evidence="10">
    <location>
        <begin position="1"/>
        <end position="30"/>
    </location>
</feature>
<keyword evidence="2" id="KW-0433">Leucine-rich repeat</keyword>
<dbReference type="PRINTS" id="PR00019">
    <property type="entry name" value="LEURICHRPT"/>
</dbReference>
<proteinExistence type="predicted"/>
<dbReference type="Gene3D" id="3.80.10.10">
    <property type="entry name" value="Ribonuclease Inhibitor"/>
    <property type="match status" value="3"/>
</dbReference>
<feature type="chain" id="PRO_5046533065" description="Protein kinase domain-containing protein" evidence="10">
    <location>
        <begin position="31"/>
        <end position="952"/>
    </location>
</feature>
<dbReference type="Pfam" id="PF08263">
    <property type="entry name" value="LRRNT_2"/>
    <property type="match status" value="1"/>
</dbReference>
<dbReference type="PROSITE" id="PS00107">
    <property type="entry name" value="PROTEIN_KINASE_ATP"/>
    <property type="match status" value="1"/>
</dbReference>
<accession>A0ABP0XTY0</accession>
<feature type="domain" description="Protein kinase" evidence="11">
    <location>
        <begin position="680"/>
        <end position="952"/>
    </location>
</feature>